<evidence type="ECO:0000256" key="2">
    <source>
        <dbReference type="SAM" id="MobiDB-lite"/>
    </source>
</evidence>
<feature type="domain" description="Stress-response A/B barrel" evidence="4">
    <location>
        <begin position="189"/>
        <end position="283"/>
    </location>
</feature>
<dbReference type="SMART" id="SM00886">
    <property type="entry name" value="Dabb"/>
    <property type="match status" value="2"/>
</dbReference>
<dbReference type="AlphaFoldDB" id="A0A5C6BBL0"/>
<dbReference type="InterPro" id="IPR013097">
    <property type="entry name" value="Dabb"/>
</dbReference>
<feature type="domain" description="Stress-response A/B barrel" evidence="4">
    <location>
        <begin position="82"/>
        <end position="176"/>
    </location>
</feature>
<comment type="subunit">
    <text evidence="1">Homodimer.</text>
</comment>
<dbReference type="SUPFAM" id="SSF54909">
    <property type="entry name" value="Dimeric alpha+beta barrel"/>
    <property type="match status" value="2"/>
</dbReference>
<dbReference type="PROSITE" id="PS51257">
    <property type="entry name" value="PROKAR_LIPOPROTEIN"/>
    <property type="match status" value="1"/>
</dbReference>
<evidence type="ECO:0000313" key="5">
    <source>
        <dbReference type="EMBL" id="TWU07914.1"/>
    </source>
</evidence>
<dbReference type="PANTHER" id="PTHR33178">
    <property type="match status" value="1"/>
</dbReference>
<organism evidence="5 6">
    <name type="scientific">Stieleria varia</name>
    <dbReference type="NCBI Taxonomy" id="2528005"/>
    <lineage>
        <taxon>Bacteria</taxon>
        <taxon>Pseudomonadati</taxon>
        <taxon>Planctomycetota</taxon>
        <taxon>Planctomycetia</taxon>
        <taxon>Pirellulales</taxon>
        <taxon>Pirellulaceae</taxon>
        <taxon>Stieleria</taxon>
    </lineage>
</organism>
<evidence type="ECO:0000256" key="3">
    <source>
        <dbReference type="SAM" id="SignalP"/>
    </source>
</evidence>
<feature type="signal peptide" evidence="3">
    <location>
        <begin position="1"/>
        <end position="27"/>
    </location>
</feature>
<accession>A0A5C6BBL0</accession>
<dbReference type="Gene3D" id="3.30.70.100">
    <property type="match status" value="2"/>
</dbReference>
<reference evidence="5 6" key="1">
    <citation type="submission" date="2019-02" db="EMBL/GenBank/DDBJ databases">
        <title>Deep-cultivation of Planctomycetes and their phenomic and genomic characterization uncovers novel biology.</title>
        <authorList>
            <person name="Wiegand S."/>
            <person name="Jogler M."/>
            <person name="Boedeker C."/>
            <person name="Pinto D."/>
            <person name="Vollmers J."/>
            <person name="Rivas-Marin E."/>
            <person name="Kohn T."/>
            <person name="Peeters S.H."/>
            <person name="Heuer A."/>
            <person name="Rast P."/>
            <person name="Oberbeckmann S."/>
            <person name="Bunk B."/>
            <person name="Jeske O."/>
            <person name="Meyerdierks A."/>
            <person name="Storesund J.E."/>
            <person name="Kallscheuer N."/>
            <person name="Luecker S."/>
            <person name="Lage O.M."/>
            <person name="Pohl T."/>
            <person name="Merkel B.J."/>
            <person name="Hornburger P."/>
            <person name="Mueller R.-W."/>
            <person name="Bruemmer F."/>
            <person name="Labrenz M."/>
            <person name="Spormann A.M."/>
            <person name="Op Den Camp H."/>
            <person name="Overmann J."/>
            <person name="Amann R."/>
            <person name="Jetten M.S.M."/>
            <person name="Mascher T."/>
            <person name="Medema M.H."/>
            <person name="Devos D.P."/>
            <person name="Kaster A.-K."/>
            <person name="Ovreas L."/>
            <person name="Rohde M."/>
            <person name="Galperin M.Y."/>
            <person name="Jogler C."/>
        </authorList>
    </citation>
    <scope>NUCLEOTIDE SEQUENCE [LARGE SCALE GENOMIC DNA]</scope>
    <source>
        <strain evidence="5 6">Pla52n</strain>
    </source>
</reference>
<dbReference type="PROSITE" id="PS51502">
    <property type="entry name" value="S_R_A_B_BARREL"/>
    <property type="match status" value="2"/>
</dbReference>
<feature type="compositionally biased region" description="Low complexity" evidence="2">
    <location>
        <begin position="39"/>
        <end position="68"/>
    </location>
</feature>
<keyword evidence="6" id="KW-1185">Reference proteome</keyword>
<evidence type="ECO:0000313" key="6">
    <source>
        <dbReference type="Proteomes" id="UP000320176"/>
    </source>
</evidence>
<evidence type="ECO:0000256" key="1">
    <source>
        <dbReference type="ARBA" id="ARBA00011738"/>
    </source>
</evidence>
<sequence precursor="true">MSFHVRHGAWFSKPMLPLLLCMIAVLAGCQKPEVEPSGTTPDATTETQTTTEPVNESSSETPSETTVTDDQAAAEPPRTGLLRHAVFFGFKETATEDDINGVVQAFEALPEKVPEIIDFQWGTNNSPEGLDDGFTHCFLLTFADEAGRETYLPHPAHKAFGDVLRPHMAKVFVIDYWGDTEQPKIDKPLQHAVFFKFKDDADPEAVAKVEEAFAALPSKIDTIKAFEWGKNNSPEKHDEGFTHCFLVTFDSEEGRETYLPHKDHLAFVEVLQPVLDKVRVLDFWDGK</sequence>
<comment type="caution">
    <text evidence="5">The sequence shown here is derived from an EMBL/GenBank/DDBJ whole genome shotgun (WGS) entry which is preliminary data.</text>
</comment>
<dbReference type="PANTHER" id="PTHR33178:SF10">
    <property type="entry name" value="STRESS-RESPONSE A_B BARREL DOMAIN-CONTAINING PROTEIN"/>
    <property type="match status" value="1"/>
</dbReference>
<dbReference type="InterPro" id="IPR011008">
    <property type="entry name" value="Dimeric_a/b-barrel"/>
</dbReference>
<protein>
    <submittedName>
        <fullName evidence="5">Stress responsive A/B Barrel Domain protein</fullName>
    </submittedName>
</protein>
<dbReference type="EMBL" id="SJPN01000001">
    <property type="protein sequence ID" value="TWU07914.1"/>
    <property type="molecule type" value="Genomic_DNA"/>
</dbReference>
<evidence type="ECO:0000259" key="4">
    <source>
        <dbReference type="PROSITE" id="PS51502"/>
    </source>
</evidence>
<dbReference type="Pfam" id="PF07876">
    <property type="entry name" value="Dabb"/>
    <property type="match status" value="2"/>
</dbReference>
<name>A0A5C6BBL0_9BACT</name>
<gene>
    <name evidence="5" type="ORF">Pla52n_04910</name>
</gene>
<dbReference type="Proteomes" id="UP000320176">
    <property type="component" value="Unassembled WGS sequence"/>
</dbReference>
<proteinExistence type="predicted"/>
<feature type="region of interest" description="Disordered" evidence="2">
    <location>
        <begin position="33"/>
        <end position="76"/>
    </location>
</feature>
<dbReference type="InterPro" id="IPR044662">
    <property type="entry name" value="HS1/DABB1-like"/>
</dbReference>
<feature type="chain" id="PRO_5022731174" evidence="3">
    <location>
        <begin position="28"/>
        <end position="287"/>
    </location>
</feature>
<keyword evidence="3" id="KW-0732">Signal</keyword>
<dbReference type="RefSeq" id="WP_231741645.1">
    <property type="nucleotide sequence ID" value="NZ_CP151726.1"/>
</dbReference>